<dbReference type="InterPro" id="IPR028203">
    <property type="entry name" value="PSII_CF48-like_dom"/>
</dbReference>
<dbReference type="InterPro" id="IPR015943">
    <property type="entry name" value="WD40/YVTN_repeat-like_dom_sf"/>
</dbReference>
<reference evidence="4 5" key="1">
    <citation type="journal article" date="2019" name="Int. J. Syst. Evol. Microbiol.">
        <title>The Global Catalogue of Microorganisms (GCM) 10K type strain sequencing project: providing services to taxonomists for standard genome sequencing and annotation.</title>
        <authorList>
            <consortium name="The Broad Institute Genomics Platform"/>
            <consortium name="The Broad Institute Genome Sequencing Center for Infectious Disease"/>
            <person name="Wu L."/>
            <person name="Ma J."/>
        </authorList>
    </citation>
    <scope>NUCLEOTIDE SEQUENCE [LARGE SCALE GENOMIC DNA]</scope>
    <source>
        <strain evidence="4 5">JCM 15503</strain>
    </source>
</reference>
<dbReference type="SUPFAM" id="SSF49299">
    <property type="entry name" value="PKD domain"/>
    <property type="match status" value="1"/>
</dbReference>
<organism evidence="4 5">
    <name type="scientific">Ideonella azotifigens</name>
    <dbReference type="NCBI Taxonomy" id="513160"/>
    <lineage>
        <taxon>Bacteria</taxon>
        <taxon>Pseudomonadati</taxon>
        <taxon>Pseudomonadota</taxon>
        <taxon>Betaproteobacteria</taxon>
        <taxon>Burkholderiales</taxon>
        <taxon>Sphaerotilaceae</taxon>
        <taxon>Ideonella</taxon>
    </lineage>
</organism>
<dbReference type="Gene3D" id="2.130.10.10">
    <property type="entry name" value="YVTN repeat-like/Quinoprotein amine dehydrogenase"/>
    <property type="match status" value="4"/>
</dbReference>
<keyword evidence="1" id="KW-0602">Photosynthesis</keyword>
<evidence type="ECO:0000313" key="4">
    <source>
        <dbReference type="EMBL" id="GAA0755171.1"/>
    </source>
</evidence>
<dbReference type="PANTHER" id="PTHR47199">
    <property type="entry name" value="PHOTOSYSTEM II STABILITY/ASSEMBLY FACTOR HCF136, CHLOROPLASTIC"/>
    <property type="match status" value="1"/>
</dbReference>
<dbReference type="EMBL" id="BAAAEW010000021">
    <property type="protein sequence ID" value="GAA0755171.1"/>
    <property type="molecule type" value="Genomic_DNA"/>
</dbReference>
<dbReference type="Pfam" id="PF14870">
    <property type="entry name" value="PSII_BNR"/>
    <property type="match status" value="3"/>
</dbReference>
<dbReference type="PANTHER" id="PTHR47199:SF2">
    <property type="entry name" value="PHOTOSYSTEM II STABILITY_ASSEMBLY FACTOR HCF136, CHLOROPLASTIC"/>
    <property type="match status" value="1"/>
</dbReference>
<protein>
    <recommendedName>
        <fullName evidence="3">PKD domain-containing protein</fullName>
    </recommendedName>
</protein>
<gene>
    <name evidence="4" type="ORF">GCM10009107_32410</name>
</gene>
<dbReference type="SUPFAM" id="SSF110296">
    <property type="entry name" value="Oligoxyloglucan reducing end-specific cellobiohydrolase"/>
    <property type="match status" value="3"/>
</dbReference>
<dbReference type="SMART" id="SM00089">
    <property type="entry name" value="PKD"/>
    <property type="match status" value="1"/>
</dbReference>
<dbReference type="CDD" id="cd00146">
    <property type="entry name" value="PKD"/>
    <property type="match status" value="1"/>
</dbReference>
<name>A0ABN1K575_9BURK</name>
<dbReference type="PROSITE" id="PS50093">
    <property type="entry name" value="PKD"/>
    <property type="match status" value="1"/>
</dbReference>
<dbReference type="InterPro" id="IPR022409">
    <property type="entry name" value="PKD/Chitinase_dom"/>
</dbReference>
<comment type="caution">
    <text evidence="4">The sequence shown here is derived from an EMBL/GenBank/DDBJ whole genome shotgun (WGS) entry which is preliminary data.</text>
</comment>
<evidence type="ECO:0000256" key="1">
    <source>
        <dbReference type="ARBA" id="ARBA00022531"/>
    </source>
</evidence>
<proteinExistence type="predicted"/>
<dbReference type="Pfam" id="PF00801">
    <property type="entry name" value="PKD"/>
    <property type="match status" value="1"/>
</dbReference>
<evidence type="ECO:0000256" key="2">
    <source>
        <dbReference type="ARBA" id="ARBA00023276"/>
    </source>
</evidence>
<sequence>MGLVVSIALSACGGGGGDEPGGAAPEKFQIVAPTVADADQPVAFRSTLGSTTGLTLSWDFGDGSTSHEAEPSHRYAKAGDYEVSLAATDAAGGVYKISVPVSVRHLANVNGAVCSGAEQGGWCWQHPLPVGNDTPNIWFLDAKIGWAVGSAGQILKTIDAGATWQAQRSGVDSTLLQVVFADANNGWVFGDGATLLHTTDGGQHWIQQALGLQSLHDYDHQLVVSDAQHALLSGNESRVTADGGEHWAVIEAVDHPVVTSPTTIWSYGSYGPSRKVLRSTDAGQHFSVSLADAEEGLPGYPGRQLVDANFFDDQHAKLHTYDYFSGKLEYMDTADGGITWQDIRPAALPTDGATWRAKFFSQKIGWGLSGAGKLYRTTDGGINWALSGERSDYLLSNVDFLDGQSVSTSGSGDGRFHLTRDGGANWTSFVIEDQQLFYTPTIRQLGDVLLLTVNERTYRSADNGLTWQRVLGNDPKDDYGAVVGIWMFDGRKGLASTSSGWLLDTSDGGATWQRRATVEPHGPSLGKLQFSDAVNGWMLSWESGLLRSSNAGQSWLQPAGSVERNLSDFQFIDSATGWSVGDDGSIYKSNDAAQSWTKIGSAASGLLGVRFFDDQVGLVVGYAGLISRTADGGATWTSRASNTGARLQRVYFSTGMDAWAIGAQGTLLHSSDAGLTWKSVPLPTQALLTDIQFNGPLNGWIVGDRGTVLSTRDGGKTWVIQPTGTGRTLWSVYFDDPLTGWMGGDAGTVLSTANGGR</sequence>
<evidence type="ECO:0000313" key="5">
    <source>
        <dbReference type="Proteomes" id="UP001500279"/>
    </source>
</evidence>
<accession>A0ABN1K575</accession>
<dbReference type="Proteomes" id="UP001500279">
    <property type="component" value="Unassembled WGS sequence"/>
</dbReference>
<keyword evidence="2" id="KW-0604">Photosystem II</keyword>
<keyword evidence="5" id="KW-1185">Reference proteome</keyword>
<dbReference type="InterPro" id="IPR013783">
    <property type="entry name" value="Ig-like_fold"/>
</dbReference>
<dbReference type="RefSeq" id="WP_211361438.1">
    <property type="nucleotide sequence ID" value="NZ_VIDT01000280.1"/>
</dbReference>
<dbReference type="InterPro" id="IPR035986">
    <property type="entry name" value="PKD_dom_sf"/>
</dbReference>
<dbReference type="Gene3D" id="2.60.40.10">
    <property type="entry name" value="Immunoglobulins"/>
    <property type="match status" value="1"/>
</dbReference>
<evidence type="ECO:0000259" key="3">
    <source>
        <dbReference type="PROSITE" id="PS50093"/>
    </source>
</evidence>
<feature type="domain" description="PKD" evidence="3">
    <location>
        <begin position="25"/>
        <end position="103"/>
    </location>
</feature>
<dbReference type="InterPro" id="IPR000601">
    <property type="entry name" value="PKD_dom"/>
</dbReference>